<dbReference type="GeneID" id="55607765"/>
<name>A0A2P1JU06_9CAUD</name>
<evidence type="ECO:0000313" key="2">
    <source>
        <dbReference type="Proteomes" id="UP000240948"/>
    </source>
</evidence>
<dbReference type="KEGG" id="vg:55607765"/>
<dbReference type="InterPro" id="IPR025072">
    <property type="entry name" value="Fur_reg_FbpA"/>
</dbReference>
<evidence type="ECO:0000313" key="1">
    <source>
        <dbReference type="EMBL" id="AVO22604.1"/>
    </source>
</evidence>
<dbReference type="Pfam" id="PF13076">
    <property type="entry name" value="Fur_reg_FbpA"/>
    <property type="match status" value="1"/>
</dbReference>
<proteinExistence type="predicted"/>
<evidence type="ECO:0008006" key="3">
    <source>
        <dbReference type="Google" id="ProtNLM"/>
    </source>
</evidence>
<dbReference type="RefSeq" id="YP_009837574.1">
    <property type="nucleotide sequence ID" value="NC_048701.1"/>
</dbReference>
<dbReference type="Proteomes" id="UP000240948">
    <property type="component" value="Segment"/>
</dbReference>
<dbReference type="EMBL" id="MG969427">
    <property type="protein sequence ID" value="AVO22604.1"/>
    <property type="molecule type" value="Genomic_DNA"/>
</dbReference>
<protein>
    <recommendedName>
        <fullName evidence="3">Fur-regulated basic protein FbpA</fullName>
    </recommendedName>
</protein>
<reference evidence="1 2" key="1">
    <citation type="submission" date="2018-02" db="EMBL/GenBank/DDBJ databases">
        <title>Identification and Molecular Characterization of a Novel Bacteriophage isolated from Anoxybacillus caldiproteolyticus.</title>
        <authorList>
            <person name="Sahin E."/>
            <person name="Karaca B."/>
            <person name="Gursoy G.E."/>
            <person name="Coleri Cihan A."/>
        </authorList>
    </citation>
    <scope>NUCLEOTIDE SEQUENCE [LARGE SCALE GENOMIC DNA]</scope>
</reference>
<organism evidence="1 2">
    <name type="scientific">Anoxybacillus phage A403</name>
    <dbReference type="NCBI Taxonomy" id="2099336"/>
    <lineage>
        <taxon>Viruses</taxon>
        <taxon>Duplodnaviria</taxon>
        <taxon>Heunggongvirae</taxon>
        <taxon>Uroviricota</taxon>
        <taxon>Caudoviricetes</taxon>
        <taxon>Tandoganvirus</taxon>
        <taxon>Tandoganvirus A403</taxon>
    </lineage>
</organism>
<keyword evidence="2" id="KW-1185">Reference proteome</keyword>
<accession>A0A2P1JU06</accession>
<sequence>MAAKEAVEKRKKYLIDWLINHEIYEAEDGRQLYELSLGELEHMYIAERIKIGKEMSKIED</sequence>